<organism evidence="13 14">
    <name type="scientific">Puia dinghuensis</name>
    <dbReference type="NCBI Taxonomy" id="1792502"/>
    <lineage>
        <taxon>Bacteria</taxon>
        <taxon>Pseudomonadati</taxon>
        <taxon>Bacteroidota</taxon>
        <taxon>Chitinophagia</taxon>
        <taxon>Chitinophagales</taxon>
        <taxon>Chitinophagaceae</taxon>
        <taxon>Puia</taxon>
    </lineage>
</organism>
<sequence>MNPSTTNFDSQVHELRGSIRPLNRLYVRMKQLSLLLILTTQFLHALPAVLYIAPDGNDKNPGTISQPFATLQKAQSAVRPGDTVYIRGGIYHMTEAQISRIERIYACVTFLDKNGHRGRYINYWAYPGEKPVFDYSAVKPAGLRVAAFYVTGSWIHLKGFEVTGVQVTIKTHTQSECFENHGSNNIYEQLSMHDGMAIGFYLLEGAGNLILNCDAYRNFDYYSENGRGGNTDGFGCHPAAGGKGNIFRGCRAWFNSDDGYDVINSHEATTFDHCWAFYNGFTPDFTSEGDGNGFKGGGYGHRPASEIPDPIPQTTVQFCVAVRNKASGFYSNHHPAGGFWYNNTAYKNNIDFNMLNREPNGDNINVPGFKHVLKNNLGYKGSRELANIDTAACTLTNNSFDSPQTLTDADFISLDESQLTAPRQAGGSLPDITFLHPKPTSPFATMGAFPVSPNSAAATSPANSAAATSAANSATSISPANTTTSTSPQTPSAAPNSAALLFADDFTQPLDPHTWIAEIEPKTPSTVYTHNSALILDTKGGVTVWLNKKLSGNIQIDFDRKILVDTGHNDRLSDCNQFWMATDPHNDNLFTRSGKLADYENLQLYYVGMGGNTNKTTRFRKYSGGARTLIAEYLDPTHLLQPNQTYHIRITTHNGTTNFLVNDQPWFTYTDPSPLITGYFGFRSTWSRQEIKNFTVSQLQ</sequence>
<keyword evidence="10" id="KW-0472">Membrane</keyword>
<dbReference type="EMBL" id="BMJC01000005">
    <property type="protein sequence ID" value="GGB18052.1"/>
    <property type="molecule type" value="Genomic_DNA"/>
</dbReference>
<gene>
    <name evidence="13" type="ORF">GCM10011511_47310</name>
</gene>
<dbReference type="InterPro" id="IPR046217">
    <property type="entry name" value="DUF6250"/>
</dbReference>
<feature type="domain" description="Pel9A-like right handed beta-helix region" evidence="12">
    <location>
        <begin position="49"/>
        <end position="378"/>
    </location>
</feature>
<evidence type="ECO:0000256" key="2">
    <source>
        <dbReference type="ARBA" id="ARBA00004613"/>
    </source>
</evidence>
<comment type="subcellular location">
    <subcellularLocation>
        <location evidence="2">Secreted</location>
    </subcellularLocation>
</comment>
<evidence type="ECO:0000256" key="9">
    <source>
        <dbReference type="SAM" id="MobiDB-lite"/>
    </source>
</evidence>
<dbReference type="PANTHER" id="PTHR40088">
    <property type="entry name" value="PECTATE LYASE (EUROFUNG)"/>
    <property type="match status" value="1"/>
</dbReference>
<keyword evidence="10" id="KW-0812">Transmembrane</keyword>
<feature type="region of interest" description="Disordered" evidence="9">
    <location>
        <begin position="474"/>
        <end position="495"/>
    </location>
</feature>
<proteinExistence type="inferred from homology"/>
<evidence type="ECO:0000256" key="7">
    <source>
        <dbReference type="ARBA" id="ARBA00023239"/>
    </source>
</evidence>
<feature type="domain" description="DUF6250" evidence="11">
    <location>
        <begin position="536"/>
        <end position="694"/>
    </location>
</feature>
<keyword evidence="4" id="KW-0479">Metal-binding</keyword>
<dbReference type="Pfam" id="PF19763">
    <property type="entry name" value="DUF6250"/>
    <property type="match status" value="1"/>
</dbReference>
<dbReference type="GO" id="GO:0016837">
    <property type="term" value="F:carbon-oxygen lyase activity, acting on polysaccharides"/>
    <property type="evidence" value="ECO:0007669"/>
    <property type="project" value="TreeGrafter"/>
</dbReference>
<evidence type="ECO:0000256" key="1">
    <source>
        <dbReference type="ARBA" id="ARBA00001913"/>
    </source>
</evidence>
<dbReference type="GO" id="GO:0005576">
    <property type="term" value="C:extracellular region"/>
    <property type="evidence" value="ECO:0007669"/>
    <property type="project" value="UniProtKB-SubCell"/>
</dbReference>
<reference evidence="13" key="2">
    <citation type="submission" date="2020-09" db="EMBL/GenBank/DDBJ databases">
        <authorList>
            <person name="Sun Q."/>
            <person name="Zhou Y."/>
        </authorList>
    </citation>
    <scope>NUCLEOTIDE SEQUENCE</scope>
    <source>
        <strain evidence="13">CGMCC 1.15448</strain>
    </source>
</reference>
<evidence type="ECO:0000313" key="13">
    <source>
        <dbReference type="EMBL" id="GGB18052.1"/>
    </source>
</evidence>
<evidence type="ECO:0000256" key="8">
    <source>
        <dbReference type="ARBA" id="ARBA00038263"/>
    </source>
</evidence>
<evidence type="ECO:0000313" key="14">
    <source>
        <dbReference type="Proteomes" id="UP000607559"/>
    </source>
</evidence>
<keyword evidence="5" id="KW-0732">Signal</keyword>
<evidence type="ECO:0000256" key="4">
    <source>
        <dbReference type="ARBA" id="ARBA00022723"/>
    </source>
</evidence>
<keyword evidence="14" id="KW-1185">Reference proteome</keyword>
<evidence type="ECO:0000256" key="6">
    <source>
        <dbReference type="ARBA" id="ARBA00022837"/>
    </source>
</evidence>
<evidence type="ECO:0000256" key="10">
    <source>
        <dbReference type="SAM" id="Phobius"/>
    </source>
</evidence>
<name>A0A8J2XVQ6_9BACT</name>
<evidence type="ECO:0008006" key="15">
    <source>
        <dbReference type="Google" id="ProtNLM"/>
    </source>
</evidence>
<dbReference type="RefSeq" id="WP_229689064.1">
    <property type="nucleotide sequence ID" value="NZ_BMJC01000005.1"/>
</dbReference>
<evidence type="ECO:0000259" key="12">
    <source>
        <dbReference type="Pfam" id="PF22842"/>
    </source>
</evidence>
<evidence type="ECO:0000256" key="5">
    <source>
        <dbReference type="ARBA" id="ARBA00022729"/>
    </source>
</evidence>
<accession>A0A8J2XVQ6</accession>
<dbReference type="GO" id="GO:0046872">
    <property type="term" value="F:metal ion binding"/>
    <property type="evidence" value="ECO:0007669"/>
    <property type="project" value="UniProtKB-KW"/>
</dbReference>
<dbReference type="Gene3D" id="2.60.120.200">
    <property type="match status" value="1"/>
</dbReference>
<protein>
    <recommendedName>
        <fullName evidence="15">DUF1565 domain-containing protein</fullName>
    </recommendedName>
</protein>
<evidence type="ECO:0000259" key="11">
    <source>
        <dbReference type="Pfam" id="PF19763"/>
    </source>
</evidence>
<feature type="transmembrane region" description="Helical" evidence="10">
    <location>
        <begin position="32"/>
        <end position="53"/>
    </location>
</feature>
<dbReference type="Pfam" id="PF22842">
    <property type="entry name" value="Pel9A-like_beta_helix"/>
    <property type="match status" value="1"/>
</dbReference>
<keyword evidence="10" id="KW-1133">Transmembrane helix</keyword>
<dbReference type="InterPro" id="IPR012334">
    <property type="entry name" value="Pectin_lyas_fold"/>
</dbReference>
<evidence type="ECO:0000256" key="3">
    <source>
        <dbReference type="ARBA" id="ARBA00022525"/>
    </source>
</evidence>
<dbReference type="InterPro" id="IPR052052">
    <property type="entry name" value="Polysaccharide_Lyase_9"/>
</dbReference>
<comment type="caution">
    <text evidence="13">The sequence shown here is derived from an EMBL/GenBank/DDBJ whole genome shotgun (WGS) entry which is preliminary data.</text>
</comment>
<dbReference type="InterPro" id="IPR011050">
    <property type="entry name" value="Pectin_lyase_fold/virulence"/>
</dbReference>
<comment type="cofactor">
    <cofactor evidence="1">
        <name>Ca(2+)</name>
        <dbReference type="ChEBI" id="CHEBI:29108"/>
    </cofactor>
</comment>
<dbReference type="Gene3D" id="2.160.20.10">
    <property type="entry name" value="Single-stranded right-handed beta-helix, Pectin lyase-like"/>
    <property type="match status" value="1"/>
</dbReference>
<dbReference type="PANTHER" id="PTHR40088:SF1">
    <property type="entry name" value="PECTATE LYASE PEL9"/>
    <property type="match status" value="1"/>
</dbReference>
<keyword evidence="7" id="KW-0456">Lyase</keyword>
<keyword evidence="6" id="KW-0106">Calcium</keyword>
<comment type="similarity">
    <text evidence="8">Belongs to the polysaccharide lyase 9 family.</text>
</comment>
<dbReference type="SUPFAM" id="SSF51126">
    <property type="entry name" value="Pectin lyase-like"/>
    <property type="match status" value="1"/>
</dbReference>
<dbReference type="AlphaFoldDB" id="A0A8J2XVQ6"/>
<dbReference type="InterPro" id="IPR053868">
    <property type="entry name" value="Pel9A-like_beta_helix"/>
</dbReference>
<dbReference type="Proteomes" id="UP000607559">
    <property type="component" value="Unassembled WGS sequence"/>
</dbReference>
<reference evidence="13" key="1">
    <citation type="journal article" date="2014" name="Int. J. Syst. Evol. Microbiol.">
        <title>Complete genome sequence of Corynebacterium casei LMG S-19264T (=DSM 44701T), isolated from a smear-ripened cheese.</title>
        <authorList>
            <consortium name="US DOE Joint Genome Institute (JGI-PGF)"/>
            <person name="Walter F."/>
            <person name="Albersmeier A."/>
            <person name="Kalinowski J."/>
            <person name="Ruckert C."/>
        </authorList>
    </citation>
    <scope>NUCLEOTIDE SEQUENCE</scope>
    <source>
        <strain evidence="13">CGMCC 1.15448</strain>
    </source>
</reference>
<keyword evidence="3" id="KW-0964">Secreted</keyword>